<evidence type="ECO:0000313" key="2">
    <source>
        <dbReference type="Proteomes" id="UP001166293"/>
    </source>
</evidence>
<reference evidence="1" key="1">
    <citation type="submission" date="2021-06" db="EMBL/GenBank/DDBJ databases">
        <title>Thalassococcus sp. CAU 1522 isolated from sea sand, Republic of Korea.</title>
        <authorList>
            <person name="Kim W."/>
        </authorList>
    </citation>
    <scope>NUCLEOTIDE SEQUENCE</scope>
    <source>
        <strain evidence="1">CAU 1522</strain>
    </source>
</reference>
<proteinExistence type="predicted"/>
<keyword evidence="2" id="KW-1185">Reference proteome</keyword>
<comment type="caution">
    <text evidence="1">The sequence shown here is derived from an EMBL/GenBank/DDBJ whole genome shotgun (WGS) entry which is preliminary data.</text>
</comment>
<protein>
    <submittedName>
        <fullName evidence="1">DUF3168 domain-containing protein</fullName>
    </submittedName>
</protein>
<gene>
    <name evidence="1" type="ORF">KUH32_16300</name>
</gene>
<dbReference type="Proteomes" id="UP001166293">
    <property type="component" value="Unassembled WGS sequence"/>
</dbReference>
<accession>A0ABS6NBD3</accession>
<sequence length="135" mass="14032">MSYALSAALQAAIYQHLANDAALQALVGSNVFDAMPEGSVPALYVLLGQESVRDASDVSGRGSWHDLGVSVVTASAGFQTAKDAAAAICDALIDAPLALTRGRLVGMAFRRARAVRASGGVRRIDLTFRARVDDG</sequence>
<dbReference type="InterPro" id="IPR021508">
    <property type="entry name" value="Gp17-like"/>
</dbReference>
<dbReference type="Pfam" id="PF11367">
    <property type="entry name" value="Tail_completion_gp17"/>
    <property type="match status" value="1"/>
</dbReference>
<dbReference type="EMBL" id="JAHRWL010000002">
    <property type="protein sequence ID" value="MBV2361327.1"/>
    <property type="molecule type" value="Genomic_DNA"/>
</dbReference>
<dbReference type="RefSeq" id="WP_217779653.1">
    <property type="nucleotide sequence ID" value="NZ_JAHRWL010000002.1"/>
</dbReference>
<organism evidence="1 2">
    <name type="scientific">Thalassococcus arenae</name>
    <dbReference type="NCBI Taxonomy" id="2851652"/>
    <lineage>
        <taxon>Bacteria</taxon>
        <taxon>Pseudomonadati</taxon>
        <taxon>Pseudomonadota</taxon>
        <taxon>Alphaproteobacteria</taxon>
        <taxon>Rhodobacterales</taxon>
        <taxon>Roseobacteraceae</taxon>
        <taxon>Thalassococcus</taxon>
    </lineage>
</organism>
<evidence type="ECO:0000313" key="1">
    <source>
        <dbReference type="EMBL" id="MBV2361327.1"/>
    </source>
</evidence>
<name>A0ABS6NBD3_9RHOB</name>